<keyword evidence="2" id="KW-1185">Reference proteome</keyword>
<name>A0A4Q9Q3R9_9APHY</name>
<evidence type="ECO:0000313" key="2">
    <source>
        <dbReference type="Proteomes" id="UP000292082"/>
    </source>
</evidence>
<gene>
    <name evidence="1" type="ORF">BD310DRAFT_919921</name>
</gene>
<dbReference type="EMBL" id="ML145096">
    <property type="protein sequence ID" value="TBU61815.1"/>
    <property type="molecule type" value="Genomic_DNA"/>
</dbReference>
<dbReference type="Proteomes" id="UP000292082">
    <property type="component" value="Unassembled WGS sequence"/>
</dbReference>
<evidence type="ECO:0000313" key="1">
    <source>
        <dbReference type="EMBL" id="TBU61815.1"/>
    </source>
</evidence>
<proteinExistence type="predicted"/>
<reference evidence="1 2" key="1">
    <citation type="submission" date="2019-01" db="EMBL/GenBank/DDBJ databases">
        <title>Draft genome sequences of three monokaryotic isolates of the white-rot basidiomycete fungus Dichomitus squalens.</title>
        <authorList>
            <consortium name="DOE Joint Genome Institute"/>
            <person name="Lopez S.C."/>
            <person name="Andreopoulos B."/>
            <person name="Pangilinan J."/>
            <person name="Lipzen A."/>
            <person name="Riley R."/>
            <person name="Ahrendt S."/>
            <person name="Ng V."/>
            <person name="Barry K."/>
            <person name="Daum C."/>
            <person name="Grigoriev I.V."/>
            <person name="Hilden K.S."/>
            <person name="Makela M.R."/>
            <person name="de Vries R.P."/>
        </authorList>
    </citation>
    <scope>NUCLEOTIDE SEQUENCE [LARGE SCALE GENOMIC DNA]</scope>
    <source>
        <strain evidence="1 2">CBS 464.89</strain>
    </source>
</reference>
<dbReference type="AlphaFoldDB" id="A0A4Q9Q3R9"/>
<accession>A0A4Q9Q3R9</accession>
<protein>
    <submittedName>
        <fullName evidence="1">Uncharacterized protein</fullName>
    </submittedName>
</protein>
<organism evidence="1 2">
    <name type="scientific">Dichomitus squalens</name>
    <dbReference type="NCBI Taxonomy" id="114155"/>
    <lineage>
        <taxon>Eukaryota</taxon>
        <taxon>Fungi</taxon>
        <taxon>Dikarya</taxon>
        <taxon>Basidiomycota</taxon>
        <taxon>Agaricomycotina</taxon>
        <taxon>Agaricomycetes</taxon>
        <taxon>Polyporales</taxon>
        <taxon>Polyporaceae</taxon>
        <taxon>Dichomitus</taxon>
    </lineage>
</organism>
<sequence length="129" mass="14054">MRLLFMDCCTFVQQRLELQVSRTLNPRRTTSRPSPAAGGSAQLTVSVCSPLAAAFTCCGVRATVLWRNCGPEGGRTCLLGRTRGACRLPRPMLFSAGVSRRRVLSALVRRVLLPSPFTDVLFVAVTTLQ</sequence>